<dbReference type="OrthoDB" id="3469619at2"/>
<reference evidence="2 3" key="1">
    <citation type="submission" date="2019-10" db="EMBL/GenBank/DDBJ databases">
        <title>Actinomadura rubteroloni sp. nov. and Actinomadura macrotermitis sp. nov., isolated from the gut of fungus growing-termite Macrotermes natalensis.</title>
        <authorList>
            <person name="Benndorf R."/>
            <person name="Martin K."/>
            <person name="Kuefner M."/>
            <person name="De Beer W."/>
            <person name="Kaster A.-K."/>
            <person name="Vollmers J."/>
            <person name="Poulsen M."/>
            <person name="Beemelmanns C."/>
        </authorList>
    </citation>
    <scope>NUCLEOTIDE SEQUENCE [LARGE SCALE GENOMIC DNA]</scope>
    <source>
        <strain evidence="2 3">RB68</strain>
    </source>
</reference>
<protein>
    <submittedName>
        <fullName evidence="2">Uncharacterized protein</fullName>
    </submittedName>
</protein>
<feature type="transmembrane region" description="Helical" evidence="1">
    <location>
        <begin position="6"/>
        <end position="23"/>
    </location>
</feature>
<proteinExistence type="predicted"/>
<evidence type="ECO:0000256" key="1">
    <source>
        <dbReference type="SAM" id="Phobius"/>
    </source>
</evidence>
<comment type="caution">
    <text evidence="2">The sequence shown here is derived from an EMBL/GenBank/DDBJ whole genome shotgun (WGS) entry which is preliminary data.</text>
</comment>
<organism evidence="2 3">
    <name type="scientific">Actinomadura macrotermitis</name>
    <dbReference type="NCBI Taxonomy" id="2585200"/>
    <lineage>
        <taxon>Bacteria</taxon>
        <taxon>Bacillati</taxon>
        <taxon>Actinomycetota</taxon>
        <taxon>Actinomycetes</taxon>
        <taxon>Streptosporangiales</taxon>
        <taxon>Thermomonosporaceae</taxon>
        <taxon>Actinomadura</taxon>
    </lineage>
</organism>
<name>A0A7K0BTE5_9ACTN</name>
<keyword evidence="1" id="KW-0472">Membrane</keyword>
<dbReference type="EMBL" id="WEGH01000002">
    <property type="protein sequence ID" value="MQY04421.1"/>
    <property type="molecule type" value="Genomic_DNA"/>
</dbReference>
<evidence type="ECO:0000313" key="2">
    <source>
        <dbReference type="EMBL" id="MQY04421.1"/>
    </source>
</evidence>
<dbReference type="RefSeq" id="WP_153532665.1">
    <property type="nucleotide sequence ID" value="NZ_WEGH01000002.1"/>
</dbReference>
<keyword evidence="1" id="KW-1133">Transmembrane helix</keyword>
<evidence type="ECO:0000313" key="3">
    <source>
        <dbReference type="Proteomes" id="UP000487268"/>
    </source>
</evidence>
<dbReference type="Proteomes" id="UP000487268">
    <property type="component" value="Unassembled WGS sequence"/>
</dbReference>
<dbReference type="AlphaFoldDB" id="A0A7K0BTE5"/>
<keyword evidence="3" id="KW-1185">Reference proteome</keyword>
<gene>
    <name evidence="2" type="ORF">ACRB68_24740</name>
</gene>
<feature type="transmembrane region" description="Helical" evidence="1">
    <location>
        <begin position="156"/>
        <end position="179"/>
    </location>
</feature>
<accession>A0A7K0BTE5</accession>
<sequence length="186" mass="19932">MEYLLAIVAAVFLAVGWVWRMRYKALGDKGRRITGPAAAGPLGPLTAPFSGTPCVWYQARATARTRSGKRVFVDERSEAPFLVAGVPVHPKDKFVEAAEQLVQPGPGLPLLPPGEVVGEYRYEERIFTPGQELTVVEAEGQGIISTRNGDALRRRALMFMAVGYGTGALSVAAAAAIVVHRTLTNG</sequence>
<keyword evidence="1" id="KW-0812">Transmembrane</keyword>